<feature type="chain" id="PRO_5045523380" description="DUF4890 domain-containing protein" evidence="3">
    <location>
        <begin position="21"/>
        <end position="125"/>
    </location>
</feature>
<sequence length="125" mass="14906">MKKVFYLFAITILFITSSYAQQQKYNRATPEEKADRYAARLQEKLSLSNEQKDKIKQIELKALNENVKRRKQDTENRKKYINERQAKIEAVLTAEQLKNFKALKKEHHPAQKKERNKKAPLKQEM</sequence>
<gene>
    <name evidence="4" type="ORF">MMF97_10720</name>
</gene>
<comment type="caution">
    <text evidence="4">The sequence shown here is derived from an EMBL/GenBank/DDBJ whole genome shotgun (WGS) entry which is preliminary data.</text>
</comment>
<evidence type="ECO:0000313" key="5">
    <source>
        <dbReference type="Proteomes" id="UP001165460"/>
    </source>
</evidence>
<name>A0ABS9ZXX8_9SPHI</name>
<dbReference type="EMBL" id="JALGBH010000002">
    <property type="protein sequence ID" value="MCJ0743186.1"/>
    <property type="molecule type" value="Genomic_DNA"/>
</dbReference>
<evidence type="ECO:0000256" key="2">
    <source>
        <dbReference type="SAM" id="MobiDB-lite"/>
    </source>
</evidence>
<keyword evidence="5" id="KW-1185">Reference proteome</keyword>
<evidence type="ECO:0008006" key="6">
    <source>
        <dbReference type="Google" id="ProtNLM"/>
    </source>
</evidence>
<evidence type="ECO:0000313" key="4">
    <source>
        <dbReference type="EMBL" id="MCJ0743186.1"/>
    </source>
</evidence>
<feature type="coiled-coil region" evidence="1">
    <location>
        <begin position="38"/>
        <end position="84"/>
    </location>
</feature>
<feature type="region of interest" description="Disordered" evidence="2">
    <location>
        <begin position="102"/>
        <end position="125"/>
    </location>
</feature>
<organism evidence="4 5">
    <name type="scientific">Pedobacter montanisoli</name>
    <dbReference type="NCBI Taxonomy" id="2923277"/>
    <lineage>
        <taxon>Bacteria</taxon>
        <taxon>Pseudomonadati</taxon>
        <taxon>Bacteroidota</taxon>
        <taxon>Sphingobacteriia</taxon>
        <taxon>Sphingobacteriales</taxon>
        <taxon>Sphingobacteriaceae</taxon>
        <taxon>Pedobacter</taxon>
    </lineage>
</organism>
<evidence type="ECO:0000256" key="3">
    <source>
        <dbReference type="SAM" id="SignalP"/>
    </source>
</evidence>
<feature type="signal peptide" evidence="3">
    <location>
        <begin position="1"/>
        <end position="20"/>
    </location>
</feature>
<proteinExistence type="predicted"/>
<accession>A0ABS9ZXX8</accession>
<feature type="compositionally biased region" description="Basic residues" evidence="2">
    <location>
        <begin position="114"/>
        <end position="125"/>
    </location>
</feature>
<dbReference type="RefSeq" id="WP_243362278.1">
    <property type="nucleotide sequence ID" value="NZ_JALGBH010000002.1"/>
</dbReference>
<keyword evidence="3" id="KW-0732">Signal</keyword>
<keyword evidence="1" id="KW-0175">Coiled coil</keyword>
<dbReference type="Proteomes" id="UP001165460">
    <property type="component" value="Unassembled WGS sequence"/>
</dbReference>
<evidence type="ECO:0000256" key="1">
    <source>
        <dbReference type="SAM" id="Coils"/>
    </source>
</evidence>
<reference evidence="4" key="1">
    <citation type="submission" date="2022-03" db="EMBL/GenBank/DDBJ databases">
        <authorList>
            <person name="Woo C.Y."/>
        </authorList>
    </citation>
    <scope>NUCLEOTIDE SEQUENCE</scope>
    <source>
        <strain evidence="4">CYS-01</strain>
    </source>
</reference>
<protein>
    <recommendedName>
        <fullName evidence="6">DUF4890 domain-containing protein</fullName>
    </recommendedName>
</protein>